<keyword evidence="2" id="KW-1185">Reference proteome</keyword>
<organism evidence="1 2">
    <name type="scientific">Botrimarina hoheduenensis</name>
    <dbReference type="NCBI Taxonomy" id="2528000"/>
    <lineage>
        <taxon>Bacteria</taxon>
        <taxon>Pseudomonadati</taxon>
        <taxon>Planctomycetota</taxon>
        <taxon>Planctomycetia</taxon>
        <taxon>Pirellulales</taxon>
        <taxon>Lacipirellulaceae</taxon>
        <taxon>Botrimarina</taxon>
    </lineage>
</organism>
<dbReference type="RefSeq" id="WP_146573061.1">
    <property type="nucleotide sequence ID" value="NZ_SJPH01000003.1"/>
</dbReference>
<protein>
    <submittedName>
        <fullName evidence="1">Uncharacterized protein</fullName>
    </submittedName>
</protein>
<evidence type="ECO:0000313" key="2">
    <source>
        <dbReference type="Proteomes" id="UP000318995"/>
    </source>
</evidence>
<comment type="caution">
    <text evidence="1">The sequence shown here is derived from an EMBL/GenBank/DDBJ whole genome shotgun (WGS) entry which is preliminary data.</text>
</comment>
<sequence>MQQAKNAASAAPIAAEPALSQMVQEYVDSAGQRLAADPRRGVLRGVKLLGLQSRNGRVYREEALRSAMHLYDGAKVNVNHPSGNPLAARDYRDRLGMIRNVSLRTGEGLFGDLHYNPRHALAEQLAWDAEHAPENVGLSHNVAARTRREGEQLVVEAIARVHSVDLVADPATTSGLFEQTESLANSATPTPTSSPHEELDALREEVAALRRAELVRRVLEENGLGGATELGVDDRLLASLEAATDEDTVRALIADRAELMRALQERLVVRPTCESREAEPLGGPGKQRVEGVAGFVAAVTGR</sequence>
<accession>A0A5C5W6H9</accession>
<dbReference type="AlphaFoldDB" id="A0A5C5W6H9"/>
<name>A0A5C5W6H9_9BACT</name>
<evidence type="ECO:0000313" key="1">
    <source>
        <dbReference type="EMBL" id="TWT46496.1"/>
    </source>
</evidence>
<dbReference type="OrthoDB" id="291901at2"/>
<gene>
    <name evidence="1" type="ORF">Pla111_15920</name>
</gene>
<proteinExistence type="predicted"/>
<dbReference type="EMBL" id="SJPH01000003">
    <property type="protein sequence ID" value="TWT46496.1"/>
    <property type="molecule type" value="Genomic_DNA"/>
</dbReference>
<dbReference type="Proteomes" id="UP000318995">
    <property type="component" value="Unassembled WGS sequence"/>
</dbReference>
<reference evidence="1 2" key="1">
    <citation type="submission" date="2019-02" db="EMBL/GenBank/DDBJ databases">
        <title>Deep-cultivation of Planctomycetes and their phenomic and genomic characterization uncovers novel biology.</title>
        <authorList>
            <person name="Wiegand S."/>
            <person name="Jogler M."/>
            <person name="Boedeker C."/>
            <person name="Pinto D."/>
            <person name="Vollmers J."/>
            <person name="Rivas-Marin E."/>
            <person name="Kohn T."/>
            <person name="Peeters S.H."/>
            <person name="Heuer A."/>
            <person name="Rast P."/>
            <person name="Oberbeckmann S."/>
            <person name="Bunk B."/>
            <person name="Jeske O."/>
            <person name="Meyerdierks A."/>
            <person name="Storesund J.E."/>
            <person name="Kallscheuer N."/>
            <person name="Luecker S."/>
            <person name="Lage O.M."/>
            <person name="Pohl T."/>
            <person name="Merkel B.J."/>
            <person name="Hornburger P."/>
            <person name="Mueller R.-W."/>
            <person name="Bruemmer F."/>
            <person name="Labrenz M."/>
            <person name="Spormann A.M."/>
            <person name="Op Den Camp H."/>
            <person name="Overmann J."/>
            <person name="Amann R."/>
            <person name="Jetten M.S.M."/>
            <person name="Mascher T."/>
            <person name="Medema M.H."/>
            <person name="Devos D.P."/>
            <person name="Kaster A.-K."/>
            <person name="Ovreas L."/>
            <person name="Rohde M."/>
            <person name="Galperin M.Y."/>
            <person name="Jogler C."/>
        </authorList>
    </citation>
    <scope>NUCLEOTIDE SEQUENCE [LARGE SCALE GENOMIC DNA]</scope>
    <source>
        <strain evidence="1 2">Pla111</strain>
    </source>
</reference>